<dbReference type="InterPro" id="IPR045068">
    <property type="entry name" value="BACURD1-3"/>
</dbReference>
<dbReference type="InterPro" id="IPR011333">
    <property type="entry name" value="SKP1/BTB/POZ_sf"/>
</dbReference>
<evidence type="ECO:0000256" key="1">
    <source>
        <dbReference type="SAM" id="Coils"/>
    </source>
</evidence>
<feature type="domain" description="BTB" evidence="2">
    <location>
        <begin position="106"/>
        <end position="210"/>
    </location>
</feature>
<dbReference type="SUPFAM" id="SSF54695">
    <property type="entry name" value="POZ domain"/>
    <property type="match status" value="1"/>
</dbReference>
<organism evidence="3 4">
    <name type="scientific">Ridgeia piscesae</name>
    <name type="common">Tubeworm</name>
    <dbReference type="NCBI Taxonomy" id="27915"/>
    <lineage>
        <taxon>Eukaryota</taxon>
        <taxon>Metazoa</taxon>
        <taxon>Spiralia</taxon>
        <taxon>Lophotrochozoa</taxon>
        <taxon>Annelida</taxon>
        <taxon>Polychaeta</taxon>
        <taxon>Sedentaria</taxon>
        <taxon>Canalipalpata</taxon>
        <taxon>Sabellida</taxon>
        <taxon>Siboglinidae</taxon>
        <taxon>Ridgeia</taxon>
    </lineage>
</organism>
<dbReference type="AlphaFoldDB" id="A0AAD9KS36"/>
<dbReference type="InterPro" id="IPR003131">
    <property type="entry name" value="T1-type_BTB"/>
</dbReference>
<keyword evidence="1" id="KW-0175">Coiled coil</keyword>
<dbReference type="Proteomes" id="UP001209878">
    <property type="component" value="Unassembled WGS sequence"/>
</dbReference>
<dbReference type="Pfam" id="PF02214">
    <property type="entry name" value="BTB_2"/>
    <property type="match status" value="1"/>
</dbReference>
<dbReference type="PANTHER" id="PTHR11145">
    <property type="entry name" value="BTB/POZ DOMAIN-CONTAINING ADAPTER FOR CUL3-MEDIATED RHOA DEGRADATION PROTEIN FAMILY MEMBER"/>
    <property type="match status" value="1"/>
</dbReference>
<dbReference type="GO" id="GO:0051260">
    <property type="term" value="P:protein homooligomerization"/>
    <property type="evidence" value="ECO:0007669"/>
    <property type="project" value="InterPro"/>
</dbReference>
<feature type="coiled-coil region" evidence="1">
    <location>
        <begin position="16"/>
        <end position="100"/>
    </location>
</feature>
<dbReference type="InterPro" id="IPR000210">
    <property type="entry name" value="BTB/POZ_dom"/>
</dbReference>
<gene>
    <name evidence="3" type="ORF">NP493_661g03032</name>
</gene>
<evidence type="ECO:0000259" key="2">
    <source>
        <dbReference type="SMART" id="SM00225"/>
    </source>
</evidence>
<dbReference type="EMBL" id="JAODUO010000662">
    <property type="protein sequence ID" value="KAK2176451.1"/>
    <property type="molecule type" value="Genomic_DNA"/>
</dbReference>
<evidence type="ECO:0000313" key="3">
    <source>
        <dbReference type="EMBL" id="KAK2176451.1"/>
    </source>
</evidence>
<dbReference type="Gene3D" id="3.30.710.10">
    <property type="entry name" value="Potassium Channel Kv1.1, Chain A"/>
    <property type="match status" value="1"/>
</dbReference>
<protein>
    <recommendedName>
        <fullName evidence="2">BTB domain-containing protein</fullName>
    </recommendedName>
</protein>
<evidence type="ECO:0000313" key="4">
    <source>
        <dbReference type="Proteomes" id="UP001209878"/>
    </source>
</evidence>
<proteinExistence type="predicted"/>
<keyword evidence="4" id="KW-1185">Reference proteome</keyword>
<sequence length="218" mass="25288">MSEGISQTLQETIGGVDELHAKIKQVRKTQRQLDEKVRVVGEKEEELKAKEAQLETVLNVRVEQMEQELKMKEGQLEKEREKVAEDRKKLQLEIDRMSEMVKIHEGLVKLNVGGHVYTTSTLTLTRDEDSMLAAMFSGRHSVQREEDGSYFIDRDGTHFRYILNYLRDGGFRNDTQPSDVTIVRELLTEAEYYHLSGLVALLKDYASGLRFRFCFGRW</sequence>
<dbReference type="PANTHER" id="PTHR11145:SF8">
    <property type="entry name" value="RE57120P"/>
    <property type="match status" value="1"/>
</dbReference>
<name>A0AAD9KS36_RIDPI</name>
<accession>A0AAD9KS36</accession>
<dbReference type="SMART" id="SM00225">
    <property type="entry name" value="BTB"/>
    <property type="match status" value="1"/>
</dbReference>
<reference evidence="3" key="1">
    <citation type="journal article" date="2023" name="Mol. Biol. Evol.">
        <title>Third-Generation Sequencing Reveals the Adaptive Role of the Epigenome in Three Deep-Sea Polychaetes.</title>
        <authorList>
            <person name="Perez M."/>
            <person name="Aroh O."/>
            <person name="Sun Y."/>
            <person name="Lan Y."/>
            <person name="Juniper S.K."/>
            <person name="Young C.R."/>
            <person name="Angers B."/>
            <person name="Qian P.Y."/>
        </authorList>
    </citation>
    <scope>NUCLEOTIDE SEQUENCE</scope>
    <source>
        <strain evidence="3">R07B-5</strain>
    </source>
</reference>
<comment type="caution">
    <text evidence="3">The sequence shown here is derived from an EMBL/GenBank/DDBJ whole genome shotgun (WGS) entry which is preliminary data.</text>
</comment>